<gene>
    <name evidence="2" type="ORF">MTR64_10475</name>
</gene>
<evidence type="ECO:0000313" key="2">
    <source>
        <dbReference type="EMBL" id="MCJ2178991.1"/>
    </source>
</evidence>
<feature type="domain" description="EthD" evidence="1">
    <location>
        <begin position="15"/>
        <end position="106"/>
    </location>
</feature>
<reference evidence="2" key="1">
    <citation type="submission" date="2022-03" db="EMBL/GenBank/DDBJ databases">
        <title>Identification of a novel bacterium isolated from mangrove sediments.</title>
        <authorList>
            <person name="Pan X."/>
        </authorList>
    </citation>
    <scope>NUCLEOTIDE SEQUENCE</scope>
    <source>
        <strain evidence="2">B2580</strain>
    </source>
</reference>
<evidence type="ECO:0000313" key="3">
    <source>
        <dbReference type="Proteomes" id="UP001162880"/>
    </source>
</evidence>
<dbReference type="Pfam" id="PF07110">
    <property type="entry name" value="EthD"/>
    <property type="match status" value="1"/>
</dbReference>
<comment type="caution">
    <text evidence="2">The sequence shown here is derived from an EMBL/GenBank/DDBJ whole genome shotgun (WGS) entry which is preliminary data.</text>
</comment>
<dbReference type="InterPro" id="IPR011008">
    <property type="entry name" value="Dimeric_a/b-barrel"/>
</dbReference>
<dbReference type="SUPFAM" id="SSF54909">
    <property type="entry name" value="Dimeric alpha+beta barrel"/>
    <property type="match status" value="1"/>
</dbReference>
<dbReference type="Gene3D" id="3.30.70.100">
    <property type="match status" value="1"/>
</dbReference>
<dbReference type="RefSeq" id="WP_243993540.1">
    <property type="nucleotide sequence ID" value="NZ_JALHLE010000013.1"/>
</dbReference>
<protein>
    <submittedName>
        <fullName evidence="2">EthD domain-containing protein</fullName>
    </submittedName>
</protein>
<name>A0ABT0B1N7_9SPHN</name>
<sequence>MPGETYKILLFMKRRPDISIEQFRDYYETKHAPLAEKYSSGVSRYIRRYIDPQPHPETGEFTDAPDVITELWFEDEKVYRGTLAYITTSLMPEEIIEDEKNLFDRSAFRIATVVECESVLSNA</sequence>
<keyword evidence="3" id="KW-1185">Reference proteome</keyword>
<dbReference type="Proteomes" id="UP001162880">
    <property type="component" value="Unassembled WGS sequence"/>
</dbReference>
<evidence type="ECO:0000259" key="1">
    <source>
        <dbReference type="Pfam" id="PF07110"/>
    </source>
</evidence>
<organism evidence="2 3">
    <name type="scientific">Novosphingobium album</name>
    <name type="common">ex Hu et al. 2023</name>
    <dbReference type="NCBI Taxonomy" id="2930093"/>
    <lineage>
        <taxon>Bacteria</taxon>
        <taxon>Pseudomonadati</taxon>
        <taxon>Pseudomonadota</taxon>
        <taxon>Alphaproteobacteria</taxon>
        <taxon>Sphingomonadales</taxon>
        <taxon>Sphingomonadaceae</taxon>
        <taxon>Novosphingobium</taxon>
    </lineage>
</organism>
<dbReference type="EMBL" id="JALHLE010000013">
    <property type="protein sequence ID" value="MCJ2178991.1"/>
    <property type="molecule type" value="Genomic_DNA"/>
</dbReference>
<accession>A0ABT0B1N7</accession>
<dbReference type="InterPro" id="IPR009799">
    <property type="entry name" value="EthD_dom"/>
</dbReference>
<proteinExistence type="predicted"/>